<keyword evidence="4" id="KW-1185">Reference proteome</keyword>
<dbReference type="RefSeq" id="WP_108104351.1">
    <property type="nucleotide sequence ID" value="NZ_QASN01000002.1"/>
</dbReference>
<evidence type="ECO:0000259" key="2">
    <source>
        <dbReference type="Pfam" id="PF01035"/>
    </source>
</evidence>
<organism evidence="3 4">
    <name type="scientific">Pseudomonas mangrovi</name>
    <dbReference type="NCBI Taxonomy" id="2161748"/>
    <lineage>
        <taxon>Bacteria</taxon>
        <taxon>Pseudomonadati</taxon>
        <taxon>Pseudomonadota</taxon>
        <taxon>Gammaproteobacteria</taxon>
        <taxon>Pseudomonadales</taxon>
        <taxon>Pseudomonadaceae</taxon>
        <taxon>Pseudomonas</taxon>
    </lineage>
</organism>
<dbReference type="InterPro" id="IPR014048">
    <property type="entry name" value="MethylDNA_cys_MeTrfase_DNA-bd"/>
</dbReference>
<comment type="caution">
    <text evidence="3">The sequence shown here is derived from an EMBL/GenBank/DDBJ whole genome shotgun (WGS) entry which is preliminary data.</text>
</comment>
<sequence>MNNAPVQDCSGPEKDLRRAALFATLAGIPAGKVVAYGQLAELAGLGRAARWVGRTLAQLPEGSTLPWHRVLRADGRPGLPADSPAGLEQLARLREEGISLDNRRVDMRRHGWHPEVGKG</sequence>
<evidence type="ECO:0000256" key="1">
    <source>
        <dbReference type="ARBA" id="ARBA00022763"/>
    </source>
</evidence>
<dbReference type="PANTHER" id="PTHR42942:SF1">
    <property type="entry name" value="ALKYLTRANSFERASE-LIKE PROTEIN 1"/>
    <property type="match status" value="1"/>
</dbReference>
<keyword evidence="1" id="KW-0227">DNA damage</keyword>
<dbReference type="Pfam" id="PF01035">
    <property type="entry name" value="DNA_binding_1"/>
    <property type="match status" value="1"/>
</dbReference>
<protein>
    <submittedName>
        <fullName evidence="3">DNA base-flipping protein YbaZ</fullName>
    </submittedName>
</protein>
<dbReference type="GO" id="GO:0003824">
    <property type="term" value="F:catalytic activity"/>
    <property type="evidence" value="ECO:0007669"/>
    <property type="project" value="InterPro"/>
</dbReference>
<dbReference type="CDD" id="cd06445">
    <property type="entry name" value="ATase"/>
    <property type="match status" value="1"/>
</dbReference>
<dbReference type="InterPro" id="IPR036217">
    <property type="entry name" value="MethylDNA_cys_MeTrfase_DNAb"/>
</dbReference>
<feature type="domain" description="Methylated-DNA-[protein]-cysteine S-methyltransferase DNA binding" evidence="2">
    <location>
        <begin position="21"/>
        <end position="97"/>
    </location>
</feature>
<dbReference type="Proteomes" id="UP000244064">
    <property type="component" value="Unassembled WGS sequence"/>
</dbReference>
<dbReference type="GO" id="GO:0006281">
    <property type="term" value="P:DNA repair"/>
    <property type="evidence" value="ECO:0007669"/>
    <property type="project" value="InterPro"/>
</dbReference>
<dbReference type="OrthoDB" id="9132167at2"/>
<dbReference type="PANTHER" id="PTHR42942">
    <property type="entry name" value="6-O-METHYLGUANINE DNA METHYLTRANSFERASE"/>
    <property type="match status" value="1"/>
</dbReference>
<evidence type="ECO:0000313" key="3">
    <source>
        <dbReference type="EMBL" id="PTU76225.1"/>
    </source>
</evidence>
<dbReference type="InterPro" id="IPR036388">
    <property type="entry name" value="WH-like_DNA-bd_sf"/>
</dbReference>
<dbReference type="EMBL" id="QASN01000002">
    <property type="protein sequence ID" value="PTU76225.1"/>
    <property type="molecule type" value="Genomic_DNA"/>
</dbReference>
<proteinExistence type="predicted"/>
<dbReference type="SUPFAM" id="SSF46767">
    <property type="entry name" value="Methylated DNA-protein cysteine methyltransferase, C-terminal domain"/>
    <property type="match status" value="1"/>
</dbReference>
<reference evidence="3 4" key="1">
    <citation type="submission" date="2018-04" db="EMBL/GenBank/DDBJ databases">
        <title>Pseudomonas sp. nov., isolated from mangrove soil.</title>
        <authorList>
            <person name="Chen C."/>
        </authorList>
    </citation>
    <scope>NUCLEOTIDE SEQUENCE [LARGE SCALE GENOMIC DNA]</scope>
    <source>
        <strain evidence="3 4">TC-11</strain>
    </source>
</reference>
<dbReference type="AlphaFoldDB" id="A0A2T5PEQ9"/>
<accession>A0A2T5PEQ9</accession>
<evidence type="ECO:0000313" key="4">
    <source>
        <dbReference type="Proteomes" id="UP000244064"/>
    </source>
</evidence>
<dbReference type="Gene3D" id="1.10.10.10">
    <property type="entry name" value="Winged helix-like DNA-binding domain superfamily/Winged helix DNA-binding domain"/>
    <property type="match status" value="1"/>
</dbReference>
<dbReference type="InterPro" id="IPR052520">
    <property type="entry name" value="ATL_DNA_repair"/>
</dbReference>
<name>A0A2T5PEQ9_9PSED</name>
<gene>
    <name evidence="3" type="ORF">DBO85_00870</name>
</gene>